<keyword evidence="7" id="KW-0808">Transferase</keyword>
<proteinExistence type="inferred from homology"/>
<dbReference type="PROSITE" id="PS50972">
    <property type="entry name" value="PTERIN_BINDING"/>
    <property type="match status" value="1"/>
</dbReference>
<evidence type="ECO:0000256" key="5">
    <source>
        <dbReference type="ARBA" id="ARBA00012458"/>
    </source>
</evidence>
<comment type="pathway">
    <text evidence="3">Cofactor biosynthesis; tetrahydrofolate biosynthesis; 7,8-dihydrofolate from 2-amino-4-hydroxy-6-hydroxymethyl-7,8-dihydropteridine diphosphate and 4-aminobenzoate: step 1/2.</text>
</comment>
<dbReference type="InterPro" id="IPR045031">
    <property type="entry name" value="DHP_synth-like"/>
</dbReference>
<dbReference type="InterPro" id="IPR011005">
    <property type="entry name" value="Dihydropteroate_synth-like_sf"/>
</dbReference>
<evidence type="ECO:0000256" key="8">
    <source>
        <dbReference type="ARBA" id="ARBA00022723"/>
    </source>
</evidence>
<dbReference type="Gene3D" id="3.20.20.20">
    <property type="entry name" value="Dihydropteroate synthase-like"/>
    <property type="match status" value="1"/>
</dbReference>
<name>A0A2W4XCY3_9CYAN</name>
<dbReference type="NCBIfam" id="TIGR01496">
    <property type="entry name" value="DHPS"/>
    <property type="match status" value="1"/>
</dbReference>
<dbReference type="SUPFAM" id="SSF51717">
    <property type="entry name" value="Dihydropteroate synthetase-like"/>
    <property type="match status" value="1"/>
</dbReference>
<keyword evidence="10" id="KW-0289">Folate biosynthesis</keyword>
<dbReference type="GO" id="GO:0004156">
    <property type="term" value="F:dihydropteroate synthase activity"/>
    <property type="evidence" value="ECO:0007669"/>
    <property type="project" value="UniProtKB-EC"/>
</dbReference>
<keyword evidence="8" id="KW-0479">Metal-binding</keyword>
<keyword evidence="9" id="KW-0460">Magnesium</keyword>
<evidence type="ECO:0000256" key="11">
    <source>
        <dbReference type="ARBA" id="ARBA00030193"/>
    </source>
</evidence>
<evidence type="ECO:0000313" key="14">
    <source>
        <dbReference type="Proteomes" id="UP000249794"/>
    </source>
</evidence>
<evidence type="ECO:0000256" key="2">
    <source>
        <dbReference type="ARBA" id="ARBA00001946"/>
    </source>
</evidence>
<evidence type="ECO:0000256" key="7">
    <source>
        <dbReference type="ARBA" id="ARBA00022679"/>
    </source>
</evidence>
<comment type="caution">
    <text evidence="13">The sequence shown here is derived from an EMBL/GenBank/DDBJ whole genome shotgun (WGS) entry which is preliminary data.</text>
</comment>
<evidence type="ECO:0000313" key="13">
    <source>
        <dbReference type="EMBL" id="PZO55133.1"/>
    </source>
</evidence>
<dbReference type="PROSITE" id="PS00792">
    <property type="entry name" value="DHPS_1"/>
    <property type="match status" value="1"/>
</dbReference>
<dbReference type="PANTHER" id="PTHR20941:SF1">
    <property type="entry name" value="FOLIC ACID SYNTHESIS PROTEIN FOL1"/>
    <property type="match status" value="1"/>
</dbReference>
<dbReference type="Pfam" id="PF00809">
    <property type="entry name" value="Pterin_bind"/>
    <property type="match status" value="1"/>
</dbReference>
<feature type="domain" description="Pterin-binding" evidence="12">
    <location>
        <begin position="103"/>
        <end position="361"/>
    </location>
</feature>
<dbReference type="EMBL" id="QBMP01000105">
    <property type="protein sequence ID" value="PZO55133.1"/>
    <property type="molecule type" value="Genomic_DNA"/>
</dbReference>
<evidence type="ECO:0000256" key="6">
    <source>
        <dbReference type="ARBA" id="ARBA00016919"/>
    </source>
</evidence>
<evidence type="ECO:0000256" key="1">
    <source>
        <dbReference type="ARBA" id="ARBA00000012"/>
    </source>
</evidence>
<reference evidence="13 14" key="2">
    <citation type="submission" date="2018-06" db="EMBL/GenBank/DDBJ databases">
        <title>Metagenomic assembly of (sub)arctic Cyanobacteria and their associated microbiome from non-axenic cultures.</title>
        <authorList>
            <person name="Baurain D."/>
        </authorList>
    </citation>
    <scope>NUCLEOTIDE SEQUENCE [LARGE SCALE GENOMIC DNA]</scope>
    <source>
        <strain evidence="13">ULC027bin1</strain>
    </source>
</reference>
<dbReference type="PANTHER" id="PTHR20941">
    <property type="entry name" value="FOLATE SYNTHESIS PROTEINS"/>
    <property type="match status" value="1"/>
</dbReference>
<sequence length="370" mass="41024">MTFKVVTPGFEQEFDRWSAALNQANSMRSSLKSWFKDIRILEGSEPKWRLVWVYGRGRSHPEYIGPGTYDRLARLFIQEEQAAAQSARLWQIRSHRFEWGTRTYLMGVLNVTPDSFSDGGEFDTLAAALSQAQKLAADVDMLDIGGQSTRPGSAQISVQTECERVIPIIQAIRESADAQLREIPISIDTTRGEVARAALAAGADIINDISAGTYEPEIFAIAAEFQAPMMLMHLRGTPATMQQMTDYDDLMDEIIQFLAAQSDKAVAAGVDPTKIVVDPGIGFAKTVEQNLTILRDLEKMQVLNCPILIGTSRKSFIGKLLNQPEAKDRIWGTAATVSCAIAHGADLVRVHDGREMRDVCRMADALWRLF</sequence>
<gene>
    <name evidence="13" type="primary">folP</name>
    <name evidence="13" type="ORF">DCF15_11145</name>
</gene>
<dbReference type="FunFam" id="3.20.20.20:FF:000006">
    <property type="entry name" value="Dihydropteroate synthase"/>
    <property type="match status" value="1"/>
</dbReference>
<dbReference type="InterPro" id="IPR000489">
    <property type="entry name" value="Pterin-binding_dom"/>
</dbReference>
<dbReference type="EC" id="2.5.1.15" evidence="5"/>
<evidence type="ECO:0000259" key="12">
    <source>
        <dbReference type="PROSITE" id="PS50972"/>
    </source>
</evidence>
<evidence type="ECO:0000256" key="4">
    <source>
        <dbReference type="ARBA" id="ARBA00009503"/>
    </source>
</evidence>
<organism evidence="13 14">
    <name type="scientific">Phormidesmis priestleyi</name>
    <dbReference type="NCBI Taxonomy" id="268141"/>
    <lineage>
        <taxon>Bacteria</taxon>
        <taxon>Bacillati</taxon>
        <taxon>Cyanobacteriota</taxon>
        <taxon>Cyanophyceae</taxon>
        <taxon>Leptolyngbyales</taxon>
        <taxon>Leptolyngbyaceae</taxon>
        <taxon>Phormidesmis</taxon>
    </lineage>
</organism>
<evidence type="ECO:0000256" key="3">
    <source>
        <dbReference type="ARBA" id="ARBA00004763"/>
    </source>
</evidence>
<evidence type="ECO:0000256" key="9">
    <source>
        <dbReference type="ARBA" id="ARBA00022842"/>
    </source>
</evidence>
<dbReference type="GO" id="GO:0046656">
    <property type="term" value="P:folic acid biosynthetic process"/>
    <property type="evidence" value="ECO:0007669"/>
    <property type="project" value="UniProtKB-KW"/>
</dbReference>
<protein>
    <recommendedName>
        <fullName evidence="6">Dihydropteroate synthase</fullName>
        <ecNumber evidence="5">2.5.1.15</ecNumber>
    </recommendedName>
    <alternativeName>
        <fullName evidence="11">Dihydropteroate pyrophosphorylase</fullName>
    </alternativeName>
</protein>
<dbReference type="Proteomes" id="UP000249794">
    <property type="component" value="Unassembled WGS sequence"/>
</dbReference>
<reference evidence="14" key="1">
    <citation type="submission" date="2018-04" db="EMBL/GenBank/DDBJ databases">
        <authorList>
            <person name="Cornet L."/>
        </authorList>
    </citation>
    <scope>NUCLEOTIDE SEQUENCE [LARGE SCALE GENOMIC DNA]</scope>
</reference>
<dbReference type="InterPro" id="IPR006390">
    <property type="entry name" value="DHP_synth_dom"/>
</dbReference>
<dbReference type="AlphaFoldDB" id="A0A2W4XCY3"/>
<comment type="similarity">
    <text evidence="4">Belongs to the DHPS family.</text>
</comment>
<dbReference type="GO" id="GO:0046872">
    <property type="term" value="F:metal ion binding"/>
    <property type="evidence" value="ECO:0007669"/>
    <property type="project" value="UniProtKB-KW"/>
</dbReference>
<dbReference type="GO" id="GO:0046654">
    <property type="term" value="P:tetrahydrofolate biosynthetic process"/>
    <property type="evidence" value="ECO:0007669"/>
    <property type="project" value="TreeGrafter"/>
</dbReference>
<comment type="cofactor">
    <cofactor evidence="2">
        <name>Mg(2+)</name>
        <dbReference type="ChEBI" id="CHEBI:18420"/>
    </cofactor>
</comment>
<dbReference type="CDD" id="cd00739">
    <property type="entry name" value="DHPS"/>
    <property type="match status" value="1"/>
</dbReference>
<evidence type="ECO:0000256" key="10">
    <source>
        <dbReference type="ARBA" id="ARBA00022909"/>
    </source>
</evidence>
<dbReference type="GO" id="GO:0005829">
    <property type="term" value="C:cytosol"/>
    <property type="evidence" value="ECO:0007669"/>
    <property type="project" value="TreeGrafter"/>
</dbReference>
<accession>A0A2W4XCY3</accession>
<comment type="catalytic activity">
    <reaction evidence="1">
        <text>(7,8-dihydropterin-6-yl)methyl diphosphate + 4-aminobenzoate = 7,8-dihydropteroate + diphosphate</text>
        <dbReference type="Rhea" id="RHEA:19949"/>
        <dbReference type="ChEBI" id="CHEBI:17836"/>
        <dbReference type="ChEBI" id="CHEBI:17839"/>
        <dbReference type="ChEBI" id="CHEBI:33019"/>
        <dbReference type="ChEBI" id="CHEBI:72950"/>
        <dbReference type="EC" id="2.5.1.15"/>
    </reaction>
</comment>